<evidence type="ECO:0000313" key="3">
    <source>
        <dbReference type="Proteomes" id="UP001157439"/>
    </source>
</evidence>
<dbReference type="GO" id="GO:0006974">
    <property type="term" value="P:DNA damage response"/>
    <property type="evidence" value="ECO:0007669"/>
    <property type="project" value="TreeGrafter"/>
</dbReference>
<reference evidence="2 3" key="1">
    <citation type="journal article" date="2014" name="Int. J. Syst. Evol. Microbiol.">
        <title>Complete genome sequence of Corynebacterium casei LMG S-19264T (=DSM 44701T), isolated from a smear-ripened cheese.</title>
        <authorList>
            <consortium name="US DOE Joint Genome Institute (JGI-PGF)"/>
            <person name="Walter F."/>
            <person name="Albersmeier A."/>
            <person name="Kalinowski J."/>
            <person name="Ruckert C."/>
        </authorList>
    </citation>
    <scope>NUCLEOTIDE SEQUENCE [LARGE SCALE GENOMIC DNA]</scope>
    <source>
        <strain evidence="2 3">NBRC 112785</strain>
    </source>
</reference>
<dbReference type="PANTHER" id="PTHR34387:SF2">
    <property type="entry name" value="SLR1258 PROTEIN"/>
    <property type="match status" value="1"/>
</dbReference>
<accession>A0AA37TTX1</accession>
<dbReference type="PIRSF" id="PIRSF029033">
    <property type="entry name" value="UCP029033"/>
    <property type="match status" value="1"/>
</dbReference>
<dbReference type="EMBL" id="BSPO01000002">
    <property type="protein sequence ID" value="GLS82630.1"/>
    <property type="molecule type" value="Genomic_DNA"/>
</dbReference>
<evidence type="ECO:0000256" key="1">
    <source>
        <dbReference type="SAM" id="Phobius"/>
    </source>
</evidence>
<sequence>MTSSKIGAFLLGGAIAIGLLGAAFIVSNGLLDIQNLQRQVTVKGLAEREVLADTAIWPISYTEAGNDLEQLVLRTERNNQIIQNLLLEIGFEPSEISLSLPTIQDNQAQGYVDPNLKFRYSALASVTLYTSQVNLLLKNRNRLLELGAKGIAISGENDYRNKLEYLFTDLNSIKPAMIEQATKNARQVALKFASDSDSQLGKIKTASQGQFSINARDSNTPHIKKIRVVSTITYYLTDN</sequence>
<dbReference type="InterPro" id="IPR007497">
    <property type="entry name" value="SIMPL/DUF541"/>
</dbReference>
<gene>
    <name evidence="2" type="ORF">GCM10007894_06070</name>
</gene>
<dbReference type="Proteomes" id="UP001157439">
    <property type="component" value="Unassembled WGS sequence"/>
</dbReference>
<dbReference type="Pfam" id="PF04402">
    <property type="entry name" value="SIMPL"/>
    <property type="match status" value="1"/>
</dbReference>
<dbReference type="RefSeq" id="WP_095498944.1">
    <property type="nucleotide sequence ID" value="NZ_BSPO01000002.1"/>
</dbReference>
<dbReference type="InterPro" id="IPR016907">
    <property type="entry name" value="UCP029033"/>
</dbReference>
<dbReference type="PANTHER" id="PTHR34387">
    <property type="entry name" value="SLR1258 PROTEIN"/>
    <property type="match status" value="1"/>
</dbReference>
<organism evidence="2 3">
    <name type="scientific">Paraferrimonas haliotis</name>
    <dbReference type="NCBI Taxonomy" id="2013866"/>
    <lineage>
        <taxon>Bacteria</taxon>
        <taxon>Pseudomonadati</taxon>
        <taxon>Pseudomonadota</taxon>
        <taxon>Gammaproteobacteria</taxon>
        <taxon>Alteromonadales</taxon>
        <taxon>Ferrimonadaceae</taxon>
        <taxon>Paraferrimonas</taxon>
    </lineage>
</organism>
<keyword evidence="1" id="KW-0472">Membrane</keyword>
<keyword evidence="1" id="KW-0812">Transmembrane</keyword>
<comment type="caution">
    <text evidence="2">The sequence shown here is derived from an EMBL/GenBank/DDBJ whole genome shotgun (WGS) entry which is preliminary data.</text>
</comment>
<protein>
    <submittedName>
        <fullName evidence="2">SIMPL domain-containing protein</fullName>
    </submittedName>
</protein>
<dbReference type="AlphaFoldDB" id="A0AA37TTX1"/>
<keyword evidence="1" id="KW-1133">Transmembrane helix</keyword>
<feature type="transmembrane region" description="Helical" evidence="1">
    <location>
        <begin position="6"/>
        <end position="31"/>
    </location>
</feature>
<name>A0AA37TTX1_9GAMM</name>
<dbReference type="InterPro" id="IPR052022">
    <property type="entry name" value="26kDa_periplasmic_antigen"/>
</dbReference>
<evidence type="ECO:0000313" key="2">
    <source>
        <dbReference type="EMBL" id="GLS82630.1"/>
    </source>
</evidence>
<proteinExistence type="predicted"/>
<keyword evidence="3" id="KW-1185">Reference proteome</keyword>